<accession>A0A067MCA5</accession>
<gene>
    <name evidence="2" type="ORF">BOTBODRAFT_398033</name>
</gene>
<protein>
    <submittedName>
        <fullName evidence="2">Uncharacterized protein</fullName>
    </submittedName>
</protein>
<dbReference type="PROSITE" id="PS51257">
    <property type="entry name" value="PROKAR_LIPOPROTEIN"/>
    <property type="match status" value="1"/>
</dbReference>
<evidence type="ECO:0000313" key="3">
    <source>
        <dbReference type="Proteomes" id="UP000027195"/>
    </source>
</evidence>
<sequence length="89" mass="9914">MLPSRTSLIAQAAGGGASLSCLSSQRRSQHQPRRCKGRRPLMSHGWKSPRDSIRLRSALCAPLGYIRAYSRLQTKCPEISAYGLTRWQS</sequence>
<name>A0A067MCA5_BOTB1</name>
<dbReference type="Proteomes" id="UP000027195">
    <property type="component" value="Unassembled WGS sequence"/>
</dbReference>
<feature type="compositionally biased region" description="Basic residues" evidence="1">
    <location>
        <begin position="27"/>
        <end position="41"/>
    </location>
</feature>
<dbReference type="HOGENOM" id="CLU_2454425_0_0_1"/>
<dbReference type="AlphaFoldDB" id="A0A067MCA5"/>
<dbReference type="InParanoid" id="A0A067MCA5"/>
<evidence type="ECO:0000256" key="1">
    <source>
        <dbReference type="SAM" id="MobiDB-lite"/>
    </source>
</evidence>
<evidence type="ECO:0000313" key="2">
    <source>
        <dbReference type="EMBL" id="KDQ13204.1"/>
    </source>
</evidence>
<reference evidence="3" key="1">
    <citation type="journal article" date="2014" name="Proc. Natl. Acad. Sci. U.S.A.">
        <title>Extensive sampling of basidiomycete genomes demonstrates inadequacy of the white-rot/brown-rot paradigm for wood decay fungi.</title>
        <authorList>
            <person name="Riley R."/>
            <person name="Salamov A.A."/>
            <person name="Brown D.W."/>
            <person name="Nagy L.G."/>
            <person name="Floudas D."/>
            <person name="Held B.W."/>
            <person name="Levasseur A."/>
            <person name="Lombard V."/>
            <person name="Morin E."/>
            <person name="Otillar R."/>
            <person name="Lindquist E.A."/>
            <person name="Sun H."/>
            <person name="LaButti K.M."/>
            <person name="Schmutz J."/>
            <person name="Jabbour D."/>
            <person name="Luo H."/>
            <person name="Baker S.E."/>
            <person name="Pisabarro A.G."/>
            <person name="Walton J.D."/>
            <person name="Blanchette R.A."/>
            <person name="Henrissat B."/>
            <person name="Martin F."/>
            <person name="Cullen D."/>
            <person name="Hibbett D.S."/>
            <person name="Grigoriev I.V."/>
        </authorList>
    </citation>
    <scope>NUCLEOTIDE SEQUENCE [LARGE SCALE GENOMIC DNA]</scope>
    <source>
        <strain evidence="3">FD-172 SS1</strain>
    </source>
</reference>
<proteinExistence type="predicted"/>
<feature type="region of interest" description="Disordered" evidence="1">
    <location>
        <begin position="20"/>
        <end position="48"/>
    </location>
</feature>
<dbReference type="EMBL" id="KL198045">
    <property type="protein sequence ID" value="KDQ13204.1"/>
    <property type="molecule type" value="Genomic_DNA"/>
</dbReference>
<keyword evidence="3" id="KW-1185">Reference proteome</keyword>
<organism evidence="2 3">
    <name type="scientific">Botryobasidium botryosum (strain FD-172 SS1)</name>
    <dbReference type="NCBI Taxonomy" id="930990"/>
    <lineage>
        <taxon>Eukaryota</taxon>
        <taxon>Fungi</taxon>
        <taxon>Dikarya</taxon>
        <taxon>Basidiomycota</taxon>
        <taxon>Agaricomycotina</taxon>
        <taxon>Agaricomycetes</taxon>
        <taxon>Cantharellales</taxon>
        <taxon>Botryobasidiaceae</taxon>
        <taxon>Botryobasidium</taxon>
    </lineage>
</organism>